<dbReference type="Gene3D" id="3.40.30.10">
    <property type="entry name" value="Glutaredoxin"/>
    <property type="match status" value="1"/>
</dbReference>
<dbReference type="InterPro" id="IPR036249">
    <property type="entry name" value="Thioredoxin-like_sf"/>
</dbReference>
<feature type="region of interest" description="Disordered" evidence="1">
    <location>
        <begin position="357"/>
        <end position="393"/>
    </location>
</feature>
<organism evidence="3 4">
    <name type="scientific">Escallonia herrerae</name>
    <dbReference type="NCBI Taxonomy" id="1293975"/>
    <lineage>
        <taxon>Eukaryota</taxon>
        <taxon>Viridiplantae</taxon>
        <taxon>Streptophyta</taxon>
        <taxon>Embryophyta</taxon>
        <taxon>Tracheophyta</taxon>
        <taxon>Spermatophyta</taxon>
        <taxon>Magnoliopsida</taxon>
        <taxon>eudicotyledons</taxon>
        <taxon>Gunneridae</taxon>
        <taxon>Pentapetalae</taxon>
        <taxon>asterids</taxon>
        <taxon>campanulids</taxon>
        <taxon>Escalloniales</taxon>
        <taxon>Escalloniaceae</taxon>
        <taxon>Escallonia</taxon>
    </lineage>
</organism>
<accession>A0AA88VIR4</accession>
<feature type="region of interest" description="Disordered" evidence="1">
    <location>
        <begin position="284"/>
        <end position="329"/>
    </location>
</feature>
<evidence type="ECO:0000256" key="1">
    <source>
        <dbReference type="SAM" id="MobiDB-lite"/>
    </source>
</evidence>
<keyword evidence="4" id="KW-1185">Reference proteome</keyword>
<feature type="compositionally biased region" description="Low complexity" evidence="1">
    <location>
        <begin position="311"/>
        <end position="321"/>
    </location>
</feature>
<reference evidence="3" key="1">
    <citation type="submission" date="2022-12" db="EMBL/GenBank/DDBJ databases">
        <title>Draft genome assemblies for two species of Escallonia (Escalloniales).</title>
        <authorList>
            <person name="Chanderbali A."/>
            <person name="Dervinis C."/>
            <person name="Anghel I."/>
            <person name="Soltis D."/>
            <person name="Soltis P."/>
            <person name="Zapata F."/>
        </authorList>
    </citation>
    <scope>NUCLEOTIDE SEQUENCE</scope>
    <source>
        <strain evidence="3">UCBG64.0493</strain>
        <tissue evidence="3">Leaf</tissue>
    </source>
</reference>
<name>A0AA88VIR4_9ASTE</name>
<feature type="compositionally biased region" description="Basic and acidic residues" evidence="1">
    <location>
        <begin position="284"/>
        <end position="297"/>
    </location>
</feature>
<dbReference type="SUPFAM" id="SSF52833">
    <property type="entry name" value="Thioredoxin-like"/>
    <property type="match status" value="1"/>
</dbReference>
<dbReference type="CDD" id="cd02980">
    <property type="entry name" value="TRX_Fd_family"/>
    <property type="match status" value="1"/>
</dbReference>
<evidence type="ECO:0000313" key="3">
    <source>
        <dbReference type="EMBL" id="KAK3008813.1"/>
    </source>
</evidence>
<dbReference type="AlphaFoldDB" id="A0AA88VIR4"/>
<comment type="caution">
    <text evidence="3">The sequence shown here is derived from an EMBL/GenBank/DDBJ whole genome shotgun (WGS) entry which is preliminary data.</text>
</comment>
<evidence type="ECO:0008006" key="5">
    <source>
        <dbReference type="Google" id="ProtNLM"/>
    </source>
</evidence>
<keyword evidence="2" id="KW-1133">Transmembrane helix</keyword>
<dbReference type="EMBL" id="JAVXUP010001716">
    <property type="protein sequence ID" value="KAK3008813.1"/>
    <property type="molecule type" value="Genomic_DNA"/>
</dbReference>
<dbReference type="Proteomes" id="UP001188597">
    <property type="component" value="Unassembled WGS sequence"/>
</dbReference>
<feature type="transmembrane region" description="Helical" evidence="2">
    <location>
        <begin position="21"/>
        <end position="45"/>
    </location>
</feature>
<evidence type="ECO:0000256" key="2">
    <source>
        <dbReference type="SAM" id="Phobius"/>
    </source>
</evidence>
<keyword evidence="2" id="KW-0472">Membrane</keyword>
<feature type="compositionally biased region" description="Polar residues" evidence="1">
    <location>
        <begin position="365"/>
        <end position="393"/>
    </location>
</feature>
<protein>
    <recommendedName>
        <fullName evidence="5">Diacylglycerol O-acyltransferase 3, cytosolic</fullName>
    </recommendedName>
</protein>
<evidence type="ECO:0000313" key="4">
    <source>
        <dbReference type="Proteomes" id="UP001188597"/>
    </source>
</evidence>
<sequence>MRRLTHQPQFQIRNLCLHGEVPTVGVASEYLVLVLVGVWAVLVVLEFGGSGDGSWIVVNGGRDVAISDHQPTIAAHVEEAFAQQHPSPHKKALKRRNAIVVVVVDRFKTVYCGAFVSVKEEEEEKAMEVTTAAVCRPLVPCFSSIDANNYSSSSKLSFTGLFLDTGARFPAKGVSYVKPIKRSASSDSGFWDSSHVQYYCQGSTSTSTRCGGAGGGIKEKQKEKKAIKKRLKLLKGLSKDLSTFSAMDFGLDPHHVLADQVKGKMISDASELLRSQLQQLRTVEKEMKRRKKEEKAKLKAARMQNTRDCESSSSSSSSSESSDSECGEVVDMSRLKSKAPLAQPMPNELQPAASHEPTLLDLPSGLTQARNNTGVSQPVSEQDAATTLVQVPSTSRLRVPDETCCSGNHPTSFSNVGYTSDHGIGQATGGGTTSASLSARKIEVCMGGKCKKSGAGTLMEEFQRAVGGEGTVVGCKCMGKCRDGPNVRVSNSVNAMLQQAEDSIRIPANPLCIGVGMDDVSLIVSNFFGANQRDLGSLAAAS</sequence>
<gene>
    <name evidence="3" type="ORF">RJ639_013659</name>
</gene>
<keyword evidence="2" id="KW-0812">Transmembrane</keyword>
<proteinExistence type="predicted"/>